<dbReference type="GO" id="GO:0016853">
    <property type="term" value="F:isomerase activity"/>
    <property type="evidence" value="ECO:0007669"/>
    <property type="project" value="UniProtKB-KW"/>
</dbReference>
<keyword evidence="2" id="KW-0413">Isomerase</keyword>
<dbReference type="Pfam" id="PF00378">
    <property type="entry name" value="ECH_1"/>
    <property type="match status" value="1"/>
</dbReference>
<proteinExistence type="inferred from homology"/>
<protein>
    <submittedName>
        <fullName evidence="2">Enoyl-CoA hydratase/isomerase</fullName>
    </submittedName>
</protein>
<dbReference type="AlphaFoldDB" id="M0BUV3"/>
<evidence type="ECO:0000313" key="2">
    <source>
        <dbReference type="EMBL" id="ELZ13429.1"/>
    </source>
</evidence>
<dbReference type="Proteomes" id="UP000011560">
    <property type="component" value="Unassembled WGS sequence"/>
</dbReference>
<dbReference type="Gene3D" id="3.90.226.10">
    <property type="entry name" value="2-enoyl-CoA Hydratase, Chain A, domain 1"/>
    <property type="match status" value="1"/>
</dbReference>
<dbReference type="Gene3D" id="1.10.12.10">
    <property type="entry name" value="Lyase 2-enoyl-coa Hydratase, Chain A, domain 2"/>
    <property type="match status" value="1"/>
</dbReference>
<comment type="similarity">
    <text evidence="1">Belongs to the enoyl-CoA hydratase/isomerase family.</text>
</comment>
<dbReference type="SUPFAM" id="SSF52096">
    <property type="entry name" value="ClpP/crotonase"/>
    <property type="match status" value="1"/>
</dbReference>
<dbReference type="EMBL" id="AOIQ01000006">
    <property type="protein sequence ID" value="ELZ13429.1"/>
    <property type="molecule type" value="Genomic_DNA"/>
</dbReference>
<organism evidence="2 3">
    <name type="scientific">Halovivax asiaticus JCM 14624</name>
    <dbReference type="NCBI Taxonomy" id="1227490"/>
    <lineage>
        <taxon>Archaea</taxon>
        <taxon>Methanobacteriati</taxon>
        <taxon>Methanobacteriota</taxon>
        <taxon>Stenosarchaea group</taxon>
        <taxon>Halobacteria</taxon>
        <taxon>Halobacteriales</taxon>
        <taxon>Natrialbaceae</taxon>
        <taxon>Halovivax</taxon>
    </lineage>
</organism>
<dbReference type="PANTHER" id="PTHR43459:SF1">
    <property type="entry name" value="EG:BACN32G11.4 PROTEIN"/>
    <property type="match status" value="1"/>
</dbReference>
<gene>
    <name evidence="2" type="ORF">C479_01251</name>
</gene>
<comment type="caution">
    <text evidence="2">The sequence shown here is derived from an EMBL/GenBank/DDBJ whole genome shotgun (WGS) entry which is preliminary data.</text>
</comment>
<dbReference type="InterPro" id="IPR018376">
    <property type="entry name" value="Enoyl-CoA_hyd/isom_CS"/>
</dbReference>
<dbReference type="PANTHER" id="PTHR43459">
    <property type="entry name" value="ENOYL-COA HYDRATASE"/>
    <property type="match status" value="1"/>
</dbReference>
<dbReference type="STRING" id="1227490.C479_01251"/>
<evidence type="ECO:0000256" key="1">
    <source>
        <dbReference type="RuleBase" id="RU003707"/>
    </source>
</evidence>
<dbReference type="InterPro" id="IPR029045">
    <property type="entry name" value="ClpP/crotonase-like_dom_sf"/>
</dbReference>
<keyword evidence="3" id="KW-1185">Reference proteome</keyword>
<reference evidence="2 3" key="1">
    <citation type="journal article" date="2014" name="PLoS Genet.">
        <title>Phylogenetically driven sequencing of extremely halophilic archaea reveals strategies for static and dynamic osmo-response.</title>
        <authorList>
            <person name="Becker E.A."/>
            <person name="Seitzer P.M."/>
            <person name="Tritt A."/>
            <person name="Larsen D."/>
            <person name="Krusor M."/>
            <person name="Yao A.I."/>
            <person name="Wu D."/>
            <person name="Madern D."/>
            <person name="Eisen J.A."/>
            <person name="Darling A.E."/>
            <person name="Facciotti M.T."/>
        </authorList>
    </citation>
    <scope>NUCLEOTIDE SEQUENCE [LARGE SCALE GENOMIC DNA]</scope>
    <source>
        <strain evidence="2 3">JCM 14624</strain>
    </source>
</reference>
<dbReference type="PROSITE" id="PS00166">
    <property type="entry name" value="ENOYL_COA_HYDRATASE"/>
    <property type="match status" value="1"/>
</dbReference>
<dbReference type="InterPro" id="IPR014748">
    <property type="entry name" value="Enoyl-CoA_hydra_C"/>
</dbReference>
<dbReference type="CDD" id="cd06558">
    <property type="entry name" value="crotonase-like"/>
    <property type="match status" value="1"/>
</dbReference>
<name>M0BUV3_9EURY</name>
<evidence type="ECO:0000313" key="3">
    <source>
        <dbReference type="Proteomes" id="UP000011560"/>
    </source>
</evidence>
<dbReference type="InterPro" id="IPR001753">
    <property type="entry name" value="Enoyl-CoA_hydra/iso"/>
</dbReference>
<accession>M0BUV3</accession>
<sequence length="270" mass="28378">MDRVGSCSMTDSPHVTVEITDQIGQVTMDRPEKHNAMTPEMAESIATALADLSADDDVRCLVLTGSGGTFNTGADLAGLEGDERDEAVIDSVADPLHASVRTMTSAPKPVVTGINGIVAGGGLGLALASDIAIMSEEARIQYAYPSIGLSGDGGITWLLPRLLGLRRAQRFALLNEGFDAIEAVDAGLVTEAVPGDSFDDRLAEVAAELASGPTKAFGTIRQLLFEGANRSLDDHLRHERDGVTGLTETDDYATGVGTFFEDEEPTFTGH</sequence>